<protein>
    <submittedName>
        <fullName evidence="1">Uncharacterized protein</fullName>
    </submittedName>
</protein>
<sequence length="114" mass="13363">MNDITYNIQRREKRDTELADAWLRGIGVDVGSFGTTKPNLLKAQQTATKLLTEHIGVLDKPTKRFIQYFQSRYSCAKKRKHITDGDCFRILNLHSRILRGEYRSNRHKRRTTQA</sequence>
<evidence type="ECO:0000313" key="2">
    <source>
        <dbReference type="Proteomes" id="UP001161160"/>
    </source>
</evidence>
<keyword evidence="2" id="KW-1185">Reference proteome</keyword>
<dbReference type="EMBL" id="JARXYA010000006">
    <property type="protein sequence ID" value="MDH6504208.1"/>
    <property type="molecule type" value="Genomic_DNA"/>
</dbReference>
<name>A0AA43M8Q3_9BURK</name>
<proteinExistence type="predicted"/>
<dbReference type="Proteomes" id="UP001161160">
    <property type="component" value="Unassembled WGS sequence"/>
</dbReference>
<dbReference type="AlphaFoldDB" id="A0AA43M8Q3"/>
<gene>
    <name evidence="1" type="ORF">M2127_001513</name>
</gene>
<evidence type="ECO:0000313" key="1">
    <source>
        <dbReference type="EMBL" id="MDH6504208.1"/>
    </source>
</evidence>
<dbReference type="RefSeq" id="WP_280756797.1">
    <property type="nucleotide sequence ID" value="NZ_JARXYA010000006.1"/>
</dbReference>
<organism evidence="1 2">
    <name type="scientific">Polynucleobacter sphagniphilus</name>
    <dbReference type="NCBI Taxonomy" id="1743169"/>
    <lineage>
        <taxon>Bacteria</taxon>
        <taxon>Pseudomonadati</taxon>
        <taxon>Pseudomonadota</taxon>
        <taxon>Betaproteobacteria</taxon>
        <taxon>Burkholderiales</taxon>
        <taxon>Burkholderiaceae</taxon>
        <taxon>Polynucleobacter</taxon>
    </lineage>
</organism>
<accession>A0AA43M8Q3</accession>
<reference evidence="1" key="1">
    <citation type="submission" date="2023-04" db="EMBL/GenBank/DDBJ databases">
        <title>Genome Encyclopedia of Bacteria and Archaea VI: Functional Genomics of Type Strains.</title>
        <authorList>
            <person name="Whitman W."/>
        </authorList>
    </citation>
    <scope>NUCLEOTIDE SEQUENCE</scope>
    <source>
        <strain evidence="1">Enz.4-51</strain>
    </source>
</reference>
<comment type="caution">
    <text evidence="1">The sequence shown here is derived from an EMBL/GenBank/DDBJ whole genome shotgun (WGS) entry which is preliminary data.</text>
</comment>